<comment type="caution">
    <text evidence="1">The sequence shown here is derived from an EMBL/GenBank/DDBJ whole genome shotgun (WGS) entry which is preliminary data.</text>
</comment>
<gene>
    <name evidence="1" type="ORF">S03H2_71421</name>
</gene>
<protein>
    <submittedName>
        <fullName evidence="1">Uncharacterized protein</fullName>
    </submittedName>
</protein>
<name>X1JAC5_9ZZZZ</name>
<evidence type="ECO:0000313" key="1">
    <source>
        <dbReference type="EMBL" id="GAH90922.1"/>
    </source>
</evidence>
<sequence length="94" mass="10817">QSPFSDKLFCEECINKHILILEGLAEEGLTACIDCDTEKYGGLLKFLEEIKDQDYQKEGVEFAQQTRRLRKKFVPCTGENLGMKDKDDVKEKIN</sequence>
<feature type="non-terminal residue" evidence="1">
    <location>
        <position position="94"/>
    </location>
</feature>
<dbReference type="AlphaFoldDB" id="X1JAC5"/>
<feature type="non-terminal residue" evidence="1">
    <location>
        <position position="1"/>
    </location>
</feature>
<accession>X1JAC5</accession>
<reference evidence="1" key="1">
    <citation type="journal article" date="2014" name="Front. Microbiol.">
        <title>High frequency of phylogenetically diverse reductive dehalogenase-homologous genes in deep subseafloor sedimentary metagenomes.</title>
        <authorList>
            <person name="Kawai M."/>
            <person name="Futagami T."/>
            <person name="Toyoda A."/>
            <person name="Takaki Y."/>
            <person name="Nishi S."/>
            <person name="Hori S."/>
            <person name="Arai W."/>
            <person name="Tsubouchi T."/>
            <person name="Morono Y."/>
            <person name="Uchiyama I."/>
            <person name="Ito T."/>
            <person name="Fujiyama A."/>
            <person name="Inagaki F."/>
            <person name="Takami H."/>
        </authorList>
    </citation>
    <scope>NUCLEOTIDE SEQUENCE</scope>
    <source>
        <strain evidence="1">Expedition CK06-06</strain>
    </source>
</reference>
<proteinExistence type="predicted"/>
<organism evidence="1">
    <name type="scientific">marine sediment metagenome</name>
    <dbReference type="NCBI Taxonomy" id="412755"/>
    <lineage>
        <taxon>unclassified sequences</taxon>
        <taxon>metagenomes</taxon>
        <taxon>ecological metagenomes</taxon>
    </lineage>
</organism>
<dbReference type="EMBL" id="BARU01047794">
    <property type="protein sequence ID" value="GAH90922.1"/>
    <property type="molecule type" value="Genomic_DNA"/>
</dbReference>